<accession>A0A318JZA6</accession>
<gene>
    <name evidence="2" type="ORF">DFR70_111185</name>
</gene>
<organism evidence="2 3">
    <name type="scientific">Nocardia tenerifensis</name>
    <dbReference type="NCBI Taxonomy" id="228006"/>
    <lineage>
        <taxon>Bacteria</taxon>
        <taxon>Bacillati</taxon>
        <taxon>Actinomycetota</taxon>
        <taxon>Actinomycetes</taxon>
        <taxon>Mycobacteriales</taxon>
        <taxon>Nocardiaceae</taxon>
        <taxon>Nocardia</taxon>
    </lineage>
</organism>
<dbReference type="EMBL" id="QJKF01000011">
    <property type="protein sequence ID" value="PXX59801.1"/>
    <property type="molecule type" value="Genomic_DNA"/>
</dbReference>
<evidence type="ECO:0008006" key="4">
    <source>
        <dbReference type="Google" id="ProtNLM"/>
    </source>
</evidence>
<comment type="caution">
    <text evidence="2">The sequence shown here is derived from an EMBL/GenBank/DDBJ whole genome shotgun (WGS) entry which is preliminary data.</text>
</comment>
<reference evidence="2 3" key="1">
    <citation type="submission" date="2018-05" db="EMBL/GenBank/DDBJ databases">
        <title>Genomic Encyclopedia of Type Strains, Phase IV (KMG-IV): sequencing the most valuable type-strain genomes for metagenomic binning, comparative biology and taxonomic classification.</title>
        <authorList>
            <person name="Goeker M."/>
        </authorList>
    </citation>
    <scope>NUCLEOTIDE SEQUENCE [LARGE SCALE GENOMIC DNA]</scope>
    <source>
        <strain evidence="2 3">DSM 44704</strain>
    </source>
</reference>
<dbReference type="OrthoDB" id="3215396at2"/>
<dbReference type="RefSeq" id="WP_146251275.1">
    <property type="nucleotide sequence ID" value="NZ_QJKF01000011.1"/>
</dbReference>
<protein>
    <recommendedName>
        <fullName evidence="4">DNA-directed RNA polymerase specialized sigma24 family protein</fullName>
    </recommendedName>
</protein>
<dbReference type="Proteomes" id="UP000247569">
    <property type="component" value="Unassembled WGS sequence"/>
</dbReference>
<feature type="compositionally biased region" description="Polar residues" evidence="1">
    <location>
        <begin position="1"/>
        <end position="26"/>
    </location>
</feature>
<dbReference type="AlphaFoldDB" id="A0A318JZA6"/>
<proteinExistence type="predicted"/>
<keyword evidence="3" id="KW-1185">Reference proteome</keyword>
<sequence length="300" mass="32915">MASSDDAPTSGCGSSNSGPSQPCSGEQSDDVADLADAQQDLQLQVAAQVDYVLDATTVVETRECSSADGELFAALEEFGFTGPTWDLFATALIRQGAAALIAWSYTGWIFKVLRDNDVRLAPPPTQKERHRLATEDAHRADLIRPAVASALVKVQRELQEGTGWKTDGGMSLTTYFVGACVLAFGNEFRKHRRRDRFFAAGHADCKPDELADDGFGKFLCVTPFPDPEATAINNAVIRDALHGMSTLERTIIWAKASGYTAAEIAELHPETTKKAIEQRWARLKEKHEWVDRLTVTRRKS</sequence>
<name>A0A318JZA6_9NOCA</name>
<evidence type="ECO:0000256" key="1">
    <source>
        <dbReference type="SAM" id="MobiDB-lite"/>
    </source>
</evidence>
<evidence type="ECO:0000313" key="2">
    <source>
        <dbReference type="EMBL" id="PXX59801.1"/>
    </source>
</evidence>
<evidence type="ECO:0000313" key="3">
    <source>
        <dbReference type="Proteomes" id="UP000247569"/>
    </source>
</evidence>
<feature type="region of interest" description="Disordered" evidence="1">
    <location>
        <begin position="1"/>
        <end position="31"/>
    </location>
</feature>